<dbReference type="InterPro" id="IPR010753">
    <property type="entry name" value="DUF1330"/>
</dbReference>
<feature type="region of interest" description="Disordered" evidence="1">
    <location>
        <begin position="118"/>
        <end position="147"/>
    </location>
</feature>
<dbReference type="InterPro" id="IPR011008">
    <property type="entry name" value="Dimeric_a/b-barrel"/>
</dbReference>
<comment type="caution">
    <text evidence="3">The sequence shown here is derived from an EMBL/GenBank/DDBJ whole genome shotgun (WGS) entry which is preliminary data.</text>
</comment>
<sequence>MTAYAIARLRPAAPHPDIAEYMERIPATLEPFGGRFLVHVTRHEVKEGTWPGDVVVIAFPGITEARDWWDSPAYREIAPLRSRHIEGDIILIDGVPDGYDPAVTAAALRKELDAAADRPLGTPDASGYGGDVPFARGVAPEYPGERP</sequence>
<gene>
    <name evidence="3" type="ORF">ACFU0X_33045</name>
</gene>
<feature type="domain" description="DUF1330" evidence="2">
    <location>
        <begin position="2"/>
        <end position="95"/>
    </location>
</feature>
<dbReference type="EMBL" id="JBHVBU010000184">
    <property type="protein sequence ID" value="MFE7967810.1"/>
    <property type="molecule type" value="Genomic_DNA"/>
</dbReference>
<dbReference type="PANTHER" id="PTHR41521:SF4">
    <property type="entry name" value="BLR0684 PROTEIN"/>
    <property type="match status" value="1"/>
</dbReference>
<proteinExistence type="predicted"/>
<protein>
    <submittedName>
        <fullName evidence="3">DUF1330 domain-containing protein</fullName>
    </submittedName>
</protein>
<dbReference type="RefSeq" id="WP_381728825.1">
    <property type="nucleotide sequence ID" value="NZ_JBHVBU010000184.1"/>
</dbReference>
<name>A0ABW6JQW8_STRCE</name>
<evidence type="ECO:0000256" key="1">
    <source>
        <dbReference type="SAM" id="MobiDB-lite"/>
    </source>
</evidence>
<organism evidence="3 4">
    <name type="scientific">Streptomyces cellulosae</name>
    <dbReference type="NCBI Taxonomy" id="1968"/>
    <lineage>
        <taxon>Bacteria</taxon>
        <taxon>Bacillati</taxon>
        <taxon>Actinomycetota</taxon>
        <taxon>Actinomycetes</taxon>
        <taxon>Kitasatosporales</taxon>
        <taxon>Streptomycetaceae</taxon>
        <taxon>Streptomyces</taxon>
    </lineage>
</organism>
<evidence type="ECO:0000313" key="4">
    <source>
        <dbReference type="Proteomes" id="UP001600650"/>
    </source>
</evidence>
<evidence type="ECO:0000259" key="2">
    <source>
        <dbReference type="Pfam" id="PF07045"/>
    </source>
</evidence>
<dbReference type="PANTHER" id="PTHR41521">
    <property type="match status" value="1"/>
</dbReference>
<evidence type="ECO:0000313" key="3">
    <source>
        <dbReference type="EMBL" id="MFE7967810.1"/>
    </source>
</evidence>
<dbReference type="Pfam" id="PF07045">
    <property type="entry name" value="DUF1330"/>
    <property type="match status" value="1"/>
</dbReference>
<dbReference type="Proteomes" id="UP001600650">
    <property type="component" value="Unassembled WGS sequence"/>
</dbReference>
<dbReference type="SUPFAM" id="SSF54909">
    <property type="entry name" value="Dimeric alpha+beta barrel"/>
    <property type="match status" value="1"/>
</dbReference>
<keyword evidence="4" id="KW-1185">Reference proteome</keyword>
<accession>A0ABW6JQW8</accession>
<dbReference type="Gene3D" id="3.30.70.100">
    <property type="match status" value="1"/>
</dbReference>
<reference evidence="3 4" key="1">
    <citation type="submission" date="2024-09" db="EMBL/GenBank/DDBJ databases">
        <title>The Natural Products Discovery Center: Release of the First 8490 Sequenced Strains for Exploring Actinobacteria Biosynthetic Diversity.</title>
        <authorList>
            <person name="Kalkreuter E."/>
            <person name="Kautsar S.A."/>
            <person name="Yang D."/>
            <person name="Bader C.D."/>
            <person name="Teijaro C.N."/>
            <person name="Fluegel L."/>
            <person name="Davis C.M."/>
            <person name="Simpson J.R."/>
            <person name="Lauterbach L."/>
            <person name="Steele A.D."/>
            <person name="Gui C."/>
            <person name="Meng S."/>
            <person name="Li G."/>
            <person name="Viehrig K."/>
            <person name="Ye F."/>
            <person name="Su P."/>
            <person name="Kiefer A.F."/>
            <person name="Nichols A."/>
            <person name="Cepeda A.J."/>
            <person name="Yan W."/>
            <person name="Fan B."/>
            <person name="Jiang Y."/>
            <person name="Adhikari A."/>
            <person name="Zheng C.-J."/>
            <person name="Schuster L."/>
            <person name="Cowan T.M."/>
            <person name="Smanski M.J."/>
            <person name="Chevrette M.G."/>
            <person name="De Carvalho L.P.S."/>
            <person name="Shen B."/>
        </authorList>
    </citation>
    <scope>NUCLEOTIDE SEQUENCE [LARGE SCALE GENOMIC DNA]</scope>
    <source>
        <strain evidence="3 4">NPDC057399</strain>
    </source>
</reference>